<evidence type="ECO:0000256" key="2">
    <source>
        <dbReference type="ARBA" id="ARBA00022679"/>
    </source>
</evidence>
<protein>
    <recommendedName>
        <fullName evidence="5">Trans-aconitate methyltransferase</fullName>
    </recommendedName>
</protein>
<dbReference type="InterPro" id="IPR029063">
    <property type="entry name" value="SAM-dependent_MTases_sf"/>
</dbReference>
<proteinExistence type="predicted"/>
<dbReference type="Gene3D" id="3.40.50.150">
    <property type="entry name" value="Vaccinia Virus protein VP39"/>
    <property type="match status" value="1"/>
</dbReference>
<dbReference type="EMBL" id="JAMYJR010000017">
    <property type="protein sequence ID" value="MCO8272309.1"/>
    <property type="molecule type" value="Genomic_DNA"/>
</dbReference>
<sequence>MAQVFGEVAALYDEVRPGYPEGVRDAILEYGGPPDGIVELGAGTGKGTELLVGFDTWLTALEPDPRMAAVLRTKFPQVAVITTTFEEWSPGGSRPGLVACAMAWHWMAAATRNRRAFDLLAPGGTLAVFGHKYAYADPGQERAIGDVLRSVDPTVADRADHWVRDDVLASGVWPTVVERRFTTYPVLAKPRYLELMQTFSPFRRHTPDQQRRALDGLDAAIDGPVRLELRTSLVLARKP</sequence>
<name>A0ABT1DNB0_9ACTN</name>
<evidence type="ECO:0000256" key="1">
    <source>
        <dbReference type="ARBA" id="ARBA00022603"/>
    </source>
</evidence>
<organism evidence="3 4">
    <name type="scientific">Paractinoplanes aksuensis</name>
    <dbReference type="NCBI Taxonomy" id="2939490"/>
    <lineage>
        <taxon>Bacteria</taxon>
        <taxon>Bacillati</taxon>
        <taxon>Actinomycetota</taxon>
        <taxon>Actinomycetes</taxon>
        <taxon>Micromonosporales</taxon>
        <taxon>Micromonosporaceae</taxon>
        <taxon>Paractinoplanes</taxon>
    </lineage>
</organism>
<dbReference type="RefSeq" id="WP_253238416.1">
    <property type="nucleotide sequence ID" value="NZ_JAMYJR010000017.1"/>
</dbReference>
<reference evidence="3 4" key="1">
    <citation type="submission" date="2022-06" db="EMBL/GenBank/DDBJ databases">
        <title>New Species of the Genus Actinoplanes, ActinopZanes ferrugineus.</title>
        <authorList>
            <person name="Ding P."/>
        </authorList>
    </citation>
    <scope>NUCLEOTIDE SEQUENCE [LARGE SCALE GENOMIC DNA]</scope>
    <source>
        <strain evidence="3 4">TRM88003</strain>
    </source>
</reference>
<dbReference type="Proteomes" id="UP001523369">
    <property type="component" value="Unassembled WGS sequence"/>
</dbReference>
<gene>
    <name evidence="3" type="ORF">M1L60_17080</name>
</gene>
<comment type="caution">
    <text evidence="3">The sequence shown here is derived from an EMBL/GenBank/DDBJ whole genome shotgun (WGS) entry which is preliminary data.</text>
</comment>
<keyword evidence="2" id="KW-0808">Transferase</keyword>
<keyword evidence="4" id="KW-1185">Reference proteome</keyword>
<evidence type="ECO:0000313" key="4">
    <source>
        <dbReference type="Proteomes" id="UP001523369"/>
    </source>
</evidence>
<keyword evidence="1" id="KW-0489">Methyltransferase</keyword>
<dbReference type="PANTHER" id="PTHR44942">
    <property type="entry name" value="METHYLTRANSF_11 DOMAIN-CONTAINING PROTEIN"/>
    <property type="match status" value="1"/>
</dbReference>
<evidence type="ECO:0000313" key="3">
    <source>
        <dbReference type="EMBL" id="MCO8272309.1"/>
    </source>
</evidence>
<evidence type="ECO:0008006" key="5">
    <source>
        <dbReference type="Google" id="ProtNLM"/>
    </source>
</evidence>
<accession>A0ABT1DNB0</accession>
<dbReference type="InterPro" id="IPR051052">
    <property type="entry name" value="Diverse_substrate_MTase"/>
</dbReference>
<dbReference type="SUPFAM" id="SSF53335">
    <property type="entry name" value="S-adenosyl-L-methionine-dependent methyltransferases"/>
    <property type="match status" value="1"/>
</dbReference>
<dbReference type="PANTHER" id="PTHR44942:SF4">
    <property type="entry name" value="METHYLTRANSFERASE TYPE 11 DOMAIN-CONTAINING PROTEIN"/>
    <property type="match status" value="1"/>
</dbReference>